<dbReference type="AlphaFoldDB" id="A0A0F9KNY3"/>
<comment type="caution">
    <text evidence="1">The sequence shown here is derived from an EMBL/GenBank/DDBJ whole genome shotgun (WGS) entry which is preliminary data.</text>
</comment>
<accession>A0A0F9KNY3</accession>
<dbReference type="InterPro" id="IPR010767">
    <property type="entry name" value="Phage_CGC-2007_Cje0229"/>
</dbReference>
<sequence length="133" mass="15764">MLKRNRNSFLTPLVVEVKGKRFKLYFDFTYLWKRKYIEIRVKRGFETDFASIPRLLRIIIEKLGLQNKAAVIHDALYQGNYETPNASPRCEFTRSEADLCFLDGMADSGVKEWKRWAMWAAVRIGGWVAWRKR</sequence>
<proteinExistence type="predicted"/>
<protein>
    <recommendedName>
        <fullName evidence="2">DUF1353 domain-containing protein</fullName>
    </recommendedName>
</protein>
<dbReference type="Pfam" id="PF07087">
    <property type="entry name" value="DUF1353"/>
    <property type="match status" value="1"/>
</dbReference>
<evidence type="ECO:0008006" key="2">
    <source>
        <dbReference type="Google" id="ProtNLM"/>
    </source>
</evidence>
<reference evidence="1" key="1">
    <citation type="journal article" date="2015" name="Nature">
        <title>Complex archaea that bridge the gap between prokaryotes and eukaryotes.</title>
        <authorList>
            <person name="Spang A."/>
            <person name="Saw J.H."/>
            <person name="Jorgensen S.L."/>
            <person name="Zaremba-Niedzwiedzka K."/>
            <person name="Martijn J."/>
            <person name="Lind A.E."/>
            <person name="van Eijk R."/>
            <person name="Schleper C."/>
            <person name="Guy L."/>
            <person name="Ettema T.J."/>
        </authorList>
    </citation>
    <scope>NUCLEOTIDE SEQUENCE</scope>
</reference>
<name>A0A0F9KNY3_9ZZZZ</name>
<organism evidence="1">
    <name type="scientific">marine sediment metagenome</name>
    <dbReference type="NCBI Taxonomy" id="412755"/>
    <lineage>
        <taxon>unclassified sequences</taxon>
        <taxon>metagenomes</taxon>
        <taxon>ecological metagenomes</taxon>
    </lineage>
</organism>
<gene>
    <name evidence="1" type="ORF">LCGC14_1305310</name>
</gene>
<dbReference type="EMBL" id="LAZR01007656">
    <property type="protein sequence ID" value="KKM83839.1"/>
    <property type="molecule type" value="Genomic_DNA"/>
</dbReference>
<evidence type="ECO:0000313" key="1">
    <source>
        <dbReference type="EMBL" id="KKM83839.1"/>
    </source>
</evidence>